<sequence>MANDAGDLFGDSSSDADTDDLIAAAKSQPIATKKKSAPASNKSSRAAAGKKKVPDADNDDSDNDMDVSPSKSGGGLSDSDDDAAGLFDSSSEDEGGPSKKKKLGKKKKKTKVKASKAASTDGGAKDKRSMKERMEALAKKRQGGGETAERGATASAAKEPKKKRSKPNKSDKDGEEAKKGEGYESGDSYNSATFQRTRDDDDFIDADGEDPDALRELYAEQHFDDERPDGSDSEEEGAKKKKKALGGRKKSSGGGGLDKINLDDDVDEKADASSALVAAVKRMAKKKKEVKKLPELEQEATEFLKSMDEAADADDEAIANRKPAMKKLAMLPRVMDMLAKKDMQRTLLDLDLLSVCKRWVQPLPNGTLGNVTLRKSVFETISVMTGENGVNAGDLKRSGFGKVTMALYMHKSETPAMKRLLKSIIDQWSRPIFQKSGDMRDLGKVQAARGMNESGSLVGIARSQMDAKPSAAGGAARGKNEDDLAHIISGGSKASRDLGNNRVRIPYSKGFQFSVRPTNRTGDVSDKRNLVSAKGAMGKDGEKREALQKKMIDKQRPANKKNQRSANISIEGRVVK</sequence>
<dbReference type="Proteomes" id="UP000001449">
    <property type="component" value="Chromosome 12"/>
</dbReference>
<comment type="similarity">
    <text evidence="1">Belongs to the IWS1 family.</text>
</comment>
<reference evidence="5 6" key="2">
    <citation type="journal article" date="2008" name="Nature">
        <title>The Phaeodactylum genome reveals the evolutionary history of diatom genomes.</title>
        <authorList>
            <person name="Bowler C."/>
            <person name="Allen A.E."/>
            <person name="Badger J.H."/>
            <person name="Grimwood J."/>
            <person name="Jabbari K."/>
            <person name="Kuo A."/>
            <person name="Maheswari U."/>
            <person name="Martens C."/>
            <person name="Maumus F."/>
            <person name="Otillar R.P."/>
            <person name="Rayko E."/>
            <person name="Salamov A."/>
            <person name="Vandepoele K."/>
            <person name="Beszteri B."/>
            <person name="Gruber A."/>
            <person name="Heijde M."/>
            <person name="Katinka M."/>
            <person name="Mock T."/>
            <person name="Valentin K."/>
            <person name="Verret F."/>
            <person name="Berges J.A."/>
            <person name="Brownlee C."/>
            <person name="Cadoret J.P."/>
            <person name="Chiovitti A."/>
            <person name="Choi C.J."/>
            <person name="Coesel S."/>
            <person name="De Martino A."/>
            <person name="Detter J.C."/>
            <person name="Durkin C."/>
            <person name="Falciatore A."/>
            <person name="Fournet J."/>
            <person name="Haruta M."/>
            <person name="Huysman M.J."/>
            <person name="Jenkins B.D."/>
            <person name="Jiroutova K."/>
            <person name="Jorgensen R.E."/>
            <person name="Joubert Y."/>
            <person name="Kaplan A."/>
            <person name="Kroger N."/>
            <person name="Kroth P.G."/>
            <person name="La Roche J."/>
            <person name="Lindquist E."/>
            <person name="Lommer M."/>
            <person name="Martin-Jezequel V."/>
            <person name="Lopez P.J."/>
            <person name="Lucas S."/>
            <person name="Mangogna M."/>
            <person name="McGinnis K."/>
            <person name="Medlin L.K."/>
            <person name="Montsant A."/>
            <person name="Oudot-Le Secq M.P."/>
            <person name="Napoli C."/>
            <person name="Obornik M."/>
            <person name="Parker M.S."/>
            <person name="Petit J.L."/>
            <person name="Porcel B.M."/>
            <person name="Poulsen N."/>
            <person name="Robison M."/>
            <person name="Rychlewski L."/>
            <person name="Rynearson T.A."/>
            <person name="Schmutz J."/>
            <person name="Shapiro H."/>
            <person name="Siaut M."/>
            <person name="Stanley M."/>
            <person name="Sussman M.R."/>
            <person name="Taylor A.R."/>
            <person name="Vardi A."/>
            <person name="von Dassow P."/>
            <person name="Vyverman W."/>
            <person name="Willis A."/>
            <person name="Wyrwicz L.S."/>
            <person name="Rokhsar D.S."/>
            <person name="Weissenbach J."/>
            <person name="Armbrust E.V."/>
            <person name="Green B.R."/>
            <person name="Van de Peer Y."/>
            <person name="Grigoriev I.V."/>
        </authorList>
    </citation>
    <scope>NUCLEOTIDE SEQUENCE [LARGE SCALE GENOMIC DNA]</scope>
    <source>
        <strain evidence="5 6">CCMP1335</strain>
    </source>
</reference>
<dbReference type="HOGENOM" id="CLU_473738_0_0_1"/>
<protein>
    <recommendedName>
        <fullName evidence="4">TFIIS N-terminal domain-containing protein</fullName>
    </recommendedName>
</protein>
<dbReference type="eggNOG" id="KOG1793">
    <property type="taxonomic scope" value="Eukaryota"/>
</dbReference>
<feature type="compositionally biased region" description="Acidic residues" evidence="3">
    <location>
        <begin position="200"/>
        <end position="211"/>
    </location>
</feature>
<feature type="domain" description="TFIIS N-terminal" evidence="4">
    <location>
        <begin position="354"/>
        <end position="435"/>
    </location>
</feature>
<evidence type="ECO:0000313" key="5">
    <source>
        <dbReference type="EMBL" id="EED89448.1"/>
    </source>
</evidence>
<feature type="compositionally biased region" description="Acidic residues" evidence="3">
    <location>
        <begin position="56"/>
        <end position="65"/>
    </location>
</feature>
<dbReference type="GO" id="GO:0016973">
    <property type="term" value="P:poly(A)+ mRNA export from nucleus"/>
    <property type="evidence" value="ECO:0000318"/>
    <property type="project" value="GO_Central"/>
</dbReference>
<dbReference type="AlphaFoldDB" id="B8CA58"/>
<evidence type="ECO:0000256" key="2">
    <source>
        <dbReference type="PROSITE-ProRule" id="PRU00649"/>
    </source>
</evidence>
<dbReference type="InterPro" id="IPR035441">
    <property type="entry name" value="TFIIS/LEDGF_dom_sf"/>
</dbReference>
<name>B8CA58_THAPS</name>
<feature type="compositionally biased region" description="Basic and acidic residues" evidence="3">
    <location>
        <begin position="168"/>
        <end position="182"/>
    </location>
</feature>
<gene>
    <name evidence="5" type="ORF">THAPSDRAFT_24451</name>
</gene>
<reference evidence="5 6" key="1">
    <citation type="journal article" date="2004" name="Science">
        <title>The genome of the diatom Thalassiosira pseudonana: ecology, evolution, and metabolism.</title>
        <authorList>
            <person name="Armbrust E.V."/>
            <person name="Berges J.A."/>
            <person name="Bowler C."/>
            <person name="Green B.R."/>
            <person name="Martinez D."/>
            <person name="Putnam N.H."/>
            <person name="Zhou S."/>
            <person name="Allen A.E."/>
            <person name="Apt K.E."/>
            <person name="Bechner M."/>
            <person name="Brzezinski M.A."/>
            <person name="Chaal B.K."/>
            <person name="Chiovitti A."/>
            <person name="Davis A.K."/>
            <person name="Demarest M.S."/>
            <person name="Detter J.C."/>
            <person name="Glavina T."/>
            <person name="Goodstein D."/>
            <person name="Hadi M.Z."/>
            <person name="Hellsten U."/>
            <person name="Hildebrand M."/>
            <person name="Jenkins B.D."/>
            <person name="Jurka J."/>
            <person name="Kapitonov V.V."/>
            <person name="Kroger N."/>
            <person name="Lau W.W."/>
            <person name="Lane T.W."/>
            <person name="Larimer F.W."/>
            <person name="Lippmeier J.C."/>
            <person name="Lucas S."/>
            <person name="Medina M."/>
            <person name="Montsant A."/>
            <person name="Obornik M."/>
            <person name="Parker M.S."/>
            <person name="Palenik B."/>
            <person name="Pazour G.J."/>
            <person name="Richardson P.M."/>
            <person name="Rynearson T.A."/>
            <person name="Saito M.A."/>
            <person name="Schwartz D.C."/>
            <person name="Thamatrakoln K."/>
            <person name="Valentin K."/>
            <person name="Vardi A."/>
            <person name="Wilkerson F.P."/>
            <person name="Rokhsar D.S."/>
        </authorList>
    </citation>
    <scope>NUCLEOTIDE SEQUENCE [LARGE SCALE GENOMIC DNA]</scope>
    <source>
        <strain evidence="5 6">CCMP1335</strain>
    </source>
</reference>
<feature type="compositionally biased region" description="Basic residues" evidence="3">
    <location>
        <begin position="239"/>
        <end position="251"/>
    </location>
</feature>
<feature type="compositionally biased region" description="Basic residues" evidence="3">
    <location>
        <begin position="98"/>
        <end position="114"/>
    </location>
</feature>
<dbReference type="PANTHER" id="PTHR46010">
    <property type="entry name" value="PROTEIN IWS1 HOMOLOG"/>
    <property type="match status" value="1"/>
</dbReference>
<organism evidence="5 6">
    <name type="scientific">Thalassiosira pseudonana</name>
    <name type="common">Marine diatom</name>
    <name type="synonym">Cyclotella nana</name>
    <dbReference type="NCBI Taxonomy" id="35128"/>
    <lineage>
        <taxon>Eukaryota</taxon>
        <taxon>Sar</taxon>
        <taxon>Stramenopiles</taxon>
        <taxon>Ochrophyta</taxon>
        <taxon>Bacillariophyta</taxon>
        <taxon>Coscinodiscophyceae</taxon>
        <taxon>Thalassiosirophycidae</taxon>
        <taxon>Thalassiosirales</taxon>
        <taxon>Thalassiosiraceae</taxon>
        <taxon>Thalassiosira</taxon>
    </lineage>
</organism>
<feature type="compositionally biased region" description="Basic and acidic residues" evidence="3">
    <location>
        <begin position="123"/>
        <end position="138"/>
    </location>
</feature>
<feature type="region of interest" description="Disordered" evidence="3">
    <location>
        <begin position="1"/>
        <end position="262"/>
    </location>
</feature>
<feature type="region of interest" description="Disordered" evidence="3">
    <location>
        <begin position="552"/>
        <end position="576"/>
    </location>
</feature>
<evidence type="ECO:0000256" key="1">
    <source>
        <dbReference type="ARBA" id="ARBA00037992"/>
    </source>
</evidence>
<evidence type="ECO:0000256" key="3">
    <source>
        <dbReference type="SAM" id="MobiDB-lite"/>
    </source>
</evidence>
<proteinExistence type="inferred from homology"/>
<dbReference type="KEGG" id="tps:THAPSDRAFT_24451"/>
<dbReference type="EMBL" id="CM000647">
    <property type="protein sequence ID" value="EED89448.1"/>
    <property type="molecule type" value="Genomic_DNA"/>
</dbReference>
<dbReference type="Gene3D" id="1.20.930.10">
    <property type="entry name" value="Conserved domain common to transcription factors TFIIS, elongin A, CRSP70"/>
    <property type="match status" value="1"/>
</dbReference>
<keyword evidence="2" id="KW-0539">Nucleus</keyword>
<feature type="compositionally biased region" description="Low complexity" evidence="3">
    <location>
        <begin position="37"/>
        <end position="47"/>
    </location>
</feature>
<dbReference type="GeneID" id="7449401"/>
<dbReference type="STRING" id="35128.B8CA58"/>
<dbReference type="PANTHER" id="PTHR46010:SF1">
    <property type="entry name" value="PROTEIN IWS1 HOMOLOG"/>
    <property type="match status" value="1"/>
</dbReference>
<dbReference type="PROSITE" id="PS51319">
    <property type="entry name" value="TFIIS_N"/>
    <property type="match status" value="1"/>
</dbReference>
<dbReference type="InterPro" id="IPR051037">
    <property type="entry name" value="RNAPII_TF_IWS1"/>
</dbReference>
<dbReference type="InterPro" id="IPR017923">
    <property type="entry name" value="TFIIS_N"/>
</dbReference>
<dbReference type="RefSeq" id="XP_002292987.1">
    <property type="nucleotide sequence ID" value="XM_002292951.1"/>
</dbReference>
<comment type="subcellular location">
    <subcellularLocation>
        <location evidence="2">Nucleus</location>
    </subcellularLocation>
</comment>
<dbReference type="InParanoid" id="B8CA58"/>
<dbReference type="OMA" id="HTHKDET"/>
<evidence type="ECO:0000313" key="6">
    <source>
        <dbReference type="Proteomes" id="UP000001449"/>
    </source>
</evidence>
<feature type="compositionally biased region" description="Basic and acidic residues" evidence="3">
    <location>
        <begin position="212"/>
        <end position="230"/>
    </location>
</feature>
<dbReference type="GO" id="GO:0005634">
    <property type="term" value="C:nucleus"/>
    <property type="evidence" value="ECO:0000318"/>
    <property type="project" value="GO_Central"/>
</dbReference>
<keyword evidence="6" id="KW-1185">Reference proteome</keyword>
<accession>B8CA58</accession>
<dbReference type="PaxDb" id="35128-Thaps24451"/>
<evidence type="ECO:0000259" key="4">
    <source>
        <dbReference type="PROSITE" id="PS51319"/>
    </source>
</evidence>